<name>A0A346XW15_9ACTN</name>
<keyword evidence="2" id="KW-1185">Reference proteome</keyword>
<sequence length="621" mass="66975">MTDIGPTLAIISSTAWGDLLLAHLGLPQVVALRPGAPIPSSVRGVLTDCIDDPGLPYLRLPTGPANSTSGTLHVAPPMQPGRDLTVAARRSLYYAQKRLAKRGVRTDRERLDLQIAAHCLRQRGLREVAVLLQTAAGEPEATSFGQSCFRLAGASQAMVEAAEAFDRARLKATTFAQAPGLLWGCVLVDSERARPLVEEHLLEAIRAVSASGRLAQLTLLADLIDHEESLAEGRARMTALPRFDPATNLLRATVESTGFAYDPSVAAALAIMSGADSATLLPDRRIDRSITRPTPALAGPDIGLVPALLDLLTPPDLDGWPLELTDDMYELRVSDVLNRWLEALVGIAAEVGAPLVQLMPWPAGFDSALSIRFDVDRPASPTQVARLLHTMSEELGAIPATWYCIPGLDHEARALPVLQQANQELGVHCREPEEARAGMGITCHSAPTSRYWLGARHLAEAERRGADHAELLTALLDVPGPVWLATEKRATKTLATPLLFPLEGSTADSDLSFFNARIDHFRSLLGRGGHAIISTHNDIEPSLLAEVLKRERAEGMWIATVGDVVRRIRELRTPGTVVFTGRGLRSSVPIKDVVIRTHLPSGRVDFSCDLSPNADTALGMF</sequence>
<protein>
    <submittedName>
        <fullName evidence="1">Uncharacterized protein</fullName>
    </submittedName>
</protein>
<dbReference type="AlphaFoldDB" id="A0A346XW15"/>
<organism evidence="1 2">
    <name type="scientific">Euzebya pacifica</name>
    <dbReference type="NCBI Taxonomy" id="1608957"/>
    <lineage>
        <taxon>Bacteria</taxon>
        <taxon>Bacillati</taxon>
        <taxon>Actinomycetota</taxon>
        <taxon>Nitriliruptoria</taxon>
        <taxon>Euzebyales</taxon>
    </lineage>
</organism>
<evidence type="ECO:0000313" key="1">
    <source>
        <dbReference type="EMBL" id="AXV06412.1"/>
    </source>
</evidence>
<gene>
    <name evidence="1" type="ORF">DVS28_a1721</name>
</gene>
<evidence type="ECO:0000313" key="2">
    <source>
        <dbReference type="Proteomes" id="UP000264006"/>
    </source>
</evidence>
<dbReference type="Proteomes" id="UP000264006">
    <property type="component" value="Chromosome"/>
</dbReference>
<accession>A0A346XW15</accession>
<proteinExistence type="predicted"/>
<reference evidence="1 2" key="1">
    <citation type="submission" date="2018-09" db="EMBL/GenBank/DDBJ databases">
        <title>Complete genome sequence of Euzebya sp. DY32-46 isolated from seawater of Pacific Ocean.</title>
        <authorList>
            <person name="Xu L."/>
            <person name="Wu Y.-H."/>
            <person name="Xu X.-W."/>
        </authorList>
    </citation>
    <scope>NUCLEOTIDE SEQUENCE [LARGE SCALE GENOMIC DNA]</scope>
    <source>
        <strain evidence="1 2">DY32-46</strain>
    </source>
</reference>
<dbReference type="KEGG" id="euz:DVS28_a1721"/>
<dbReference type="EMBL" id="CP031165">
    <property type="protein sequence ID" value="AXV06412.1"/>
    <property type="molecule type" value="Genomic_DNA"/>
</dbReference>